<feature type="region of interest" description="Disordered" evidence="1">
    <location>
        <begin position="226"/>
        <end position="303"/>
    </location>
</feature>
<dbReference type="Proteomes" id="UP000001549">
    <property type="component" value="Chromosome"/>
</dbReference>
<feature type="compositionally biased region" description="Low complexity" evidence="1">
    <location>
        <begin position="238"/>
        <end position="267"/>
    </location>
</feature>
<protein>
    <submittedName>
        <fullName evidence="2">Uncharacterized protein</fullName>
    </submittedName>
</protein>
<dbReference type="AlphaFoldDB" id="F8B0N0"/>
<evidence type="ECO:0000313" key="2">
    <source>
        <dbReference type="EMBL" id="AEH10662.1"/>
    </source>
</evidence>
<proteinExistence type="predicted"/>
<evidence type="ECO:0000313" key="3">
    <source>
        <dbReference type="Proteomes" id="UP000001549"/>
    </source>
</evidence>
<gene>
    <name evidence="2" type="ordered locus">FsymDg_3361</name>
</gene>
<reference evidence="2 3" key="1">
    <citation type="submission" date="2011-05" db="EMBL/GenBank/DDBJ databases">
        <title>Complete sequence of chromosome of Frankia symbiont of Datisca glomerata.</title>
        <authorList>
            <consortium name="US DOE Joint Genome Institute"/>
            <person name="Lucas S."/>
            <person name="Han J."/>
            <person name="Lapidus A."/>
            <person name="Cheng J.-F."/>
            <person name="Goodwin L."/>
            <person name="Pitluck S."/>
            <person name="Peters L."/>
            <person name="Mikhailova N."/>
            <person name="Chertkov O."/>
            <person name="Teshima H."/>
            <person name="Han C."/>
            <person name="Tapia R."/>
            <person name="Land M."/>
            <person name="Hauser L."/>
            <person name="Kyrpides N."/>
            <person name="Ivanova N."/>
            <person name="Pagani I."/>
            <person name="Berry A."/>
            <person name="Pawlowski K."/>
            <person name="Persson T."/>
            <person name="Vanden Heuvel B."/>
            <person name="Benson D."/>
            <person name="Woyke T."/>
        </authorList>
    </citation>
    <scope>NUCLEOTIDE SEQUENCE [LARGE SCALE GENOMIC DNA]</scope>
    <source>
        <strain evidence="3">4085684</strain>
    </source>
</reference>
<dbReference type="RefSeq" id="WP_013874553.1">
    <property type="nucleotide sequence ID" value="NC_015656.1"/>
</dbReference>
<sequence precursor="true">MRRLPRHLGALLTLLVVGSAVLIAGAAGTASARTGDGNTFHWTGRNIELRRLALDGTVSPADGTPAALLRIGELVNAADFRLEREIHLGTLGTWTLTVTANTMTTSDVAAGTGTAAGTAAAESSGITAPFTCVHDAGVHGSGGATGQVLDPALNHALDVDPATGYRDTAVSAVVGLVGRGDVLLTLGRIYSESSRITMPRLRLTGASVLLRPGGYSPGLATPPAYCGGSASQDGGAQDDVAGTGTAGVTPAAGVPATTPATATASGADGAGVPGPAAPPPRTAPAPTTPASGQPTPSRRCHPLDLLCVLSGPS</sequence>
<feature type="compositionally biased region" description="Pro residues" evidence="1">
    <location>
        <begin position="275"/>
        <end position="287"/>
    </location>
</feature>
<name>F8B0N0_9ACTN</name>
<organism evidence="2 3">
    <name type="scientific">Candidatus Protofrankia datiscae</name>
    <dbReference type="NCBI Taxonomy" id="2716812"/>
    <lineage>
        <taxon>Bacteria</taxon>
        <taxon>Bacillati</taxon>
        <taxon>Actinomycetota</taxon>
        <taxon>Actinomycetes</taxon>
        <taxon>Frankiales</taxon>
        <taxon>Frankiaceae</taxon>
        <taxon>Protofrankia</taxon>
    </lineage>
</organism>
<feature type="compositionally biased region" description="Low complexity" evidence="1">
    <location>
        <begin position="288"/>
        <end position="297"/>
    </location>
</feature>
<dbReference type="KEGG" id="fsy:FsymDg_3361"/>
<evidence type="ECO:0000256" key="1">
    <source>
        <dbReference type="SAM" id="MobiDB-lite"/>
    </source>
</evidence>
<dbReference type="EMBL" id="CP002801">
    <property type="protein sequence ID" value="AEH10662.1"/>
    <property type="molecule type" value="Genomic_DNA"/>
</dbReference>
<dbReference type="HOGENOM" id="CLU_887826_0_0_11"/>
<accession>F8B0N0</accession>
<keyword evidence="3" id="KW-1185">Reference proteome</keyword>